<feature type="transmembrane region" description="Helical" evidence="1">
    <location>
        <begin position="108"/>
        <end position="127"/>
    </location>
</feature>
<dbReference type="Proteomes" id="UP000521943">
    <property type="component" value="Unassembled WGS sequence"/>
</dbReference>
<evidence type="ECO:0000256" key="1">
    <source>
        <dbReference type="SAM" id="Phobius"/>
    </source>
</evidence>
<dbReference type="EMBL" id="JACGCI010000211">
    <property type="protein sequence ID" value="KAF6741936.1"/>
    <property type="molecule type" value="Genomic_DNA"/>
</dbReference>
<keyword evidence="1" id="KW-0472">Membrane</keyword>
<feature type="transmembrane region" description="Helical" evidence="1">
    <location>
        <begin position="20"/>
        <end position="42"/>
    </location>
</feature>
<feature type="transmembrane region" description="Helical" evidence="1">
    <location>
        <begin position="54"/>
        <end position="72"/>
    </location>
</feature>
<accession>A0A8H6LUT7</accession>
<gene>
    <name evidence="2" type="ORF">DFP72DRAFT_1082924</name>
</gene>
<keyword evidence="1" id="KW-0812">Transmembrane</keyword>
<feature type="transmembrane region" description="Helical" evidence="1">
    <location>
        <begin position="139"/>
        <end position="160"/>
    </location>
</feature>
<reference evidence="2 3" key="1">
    <citation type="submission" date="2020-07" db="EMBL/GenBank/DDBJ databases">
        <title>Comparative genomics of pyrophilous fungi reveals a link between fire events and developmental genes.</title>
        <authorList>
            <consortium name="DOE Joint Genome Institute"/>
            <person name="Steindorff A.S."/>
            <person name="Carver A."/>
            <person name="Calhoun S."/>
            <person name="Stillman K."/>
            <person name="Liu H."/>
            <person name="Lipzen A."/>
            <person name="Pangilinan J."/>
            <person name="Labutti K."/>
            <person name="Bruns T.D."/>
            <person name="Grigoriev I.V."/>
        </authorList>
    </citation>
    <scope>NUCLEOTIDE SEQUENCE [LARGE SCALE GENOMIC DNA]</scope>
    <source>
        <strain evidence="2 3">CBS 144469</strain>
    </source>
</reference>
<organism evidence="2 3">
    <name type="scientific">Ephemerocybe angulata</name>
    <dbReference type="NCBI Taxonomy" id="980116"/>
    <lineage>
        <taxon>Eukaryota</taxon>
        <taxon>Fungi</taxon>
        <taxon>Dikarya</taxon>
        <taxon>Basidiomycota</taxon>
        <taxon>Agaricomycotina</taxon>
        <taxon>Agaricomycetes</taxon>
        <taxon>Agaricomycetidae</taxon>
        <taxon>Agaricales</taxon>
        <taxon>Agaricineae</taxon>
        <taxon>Psathyrellaceae</taxon>
        <taxon>Ephemerocybe</taxon>
    </lineage>
</organism>
<name>A0A8H6LUT7_9AGAR</name>
<evidence type="ECO:0000313" key="2">
    <source>
        <dbReference type="EMBL" id="KAF6741936.1"/>
    </source>
</evidence>
<keyword evidence="1" id="KW-1133">Transmembrane helix</keyword>
<evidence type="ECO:0000313" key="3">
    <source>
        <dbReference type="Proteomes" id="UP000521943"/>
    </source>
</evidence>
<keyword evidence="3" id="KW-1185">Reference proteome</keyword>
<feature type="transmembrane region" description="Helical" evidence="1">
    <location>
        <begin position="212"/>
        <end position="238"/>
    </location>
</feature>
<dbReference type="OrthoDB" id="2949235at2759"/>
<proteinExistence type="predicted"/>
<comment type="caution">
    <text evidence="2">The sequence shown here is derived from an EMBL/GenBank/DDBJ whole genome shotgun (WGS) entry which is preliminary data.</text>
</comment>
<sequence length="481" mass="53507">MSGKSEQNMRAKLAIGYAESNVQLLSIGLQFFMCLYGLIVFLETPRSLRKGRTLYILVSFTILGLSIMSTVSDNYSRYLTLYNALPGDAVRTKAAIDRFGAQGSPEYVVARVTSTFVAFIGDGLLLYRCFFFWGDRKWVVILPALVYAASVVMGFLQMLWVGVYPGWRIDFSVAWIALNASLNVLITALISFRLLVASYRNSQLLPSFSSKVYLSVVAILVEAALPLSVCGIALASFITQTRGAGAAKPHQGFFRIMYFFFLLSPILALRQGKQPLPEGIIPPSTRTPRYGLGWMIRVPEIKSFFPGYMNFMLDVTWPAWRSNNFKPAKHSEMCRIGLQVPQFWEVGENYVFLYIAWNHPVMMTALKSEKTRGVLIRQALGALGLTPGCFEPLSATNLIWLRWEKGARFSDAEYPCIGEHLWVLDSGAVRRGPGSAPSGVERTLTPAPKELGALIQCRYPPRGTVATATVPRSEVTPEEAK</sequence>
<feature type="transmembrane region" description="Helical" evidence="1">
    <location>
        <begin position="172"/>
        <end position="192"/>
    </location>
</feature>
<dbReference type="AlphaFoldDB" id="A0A8H6LUT7"/>
<protein>
    <submittedName>
        <fullName evidence="2">Uncharacterized protein</fullName>
    </submittedName>
</protein>
<feature type="transmembrane region" description="Helical" evidence="1">
    <location>
        <begin position="250"/>
        <end position="269"/>
    </location>
</feature>